<dbReference type="Gene3D" id="3.10.450.50">
    <property type="match status" value="1"/>
</dbReference>
<dbReference type="OrthoDB" id="570299at2"/>
<evidence type="ECO:0000313" key="3">
    <source>
        <dbReference type="Proteomes" id="UP000184517"/>
    </source>
</evidence>
<evidence type="ECO:0000313" key="2">
    <source>
        <dbReference type="EMBL" id="SHF09440.1"/>
    </source>
</evidence>
<dbReference type="SUPFAM" id="SSF103642">
    <property type="entry name" value="Sec-C motif"/>
    <property type="match status" value="1"/>
</dbReference>
<reference evidence="3" key="1">
    <citation type="submission" date="2016-11" db="EMBL/GenBank/DDBJ databases">
        <authorList>
            <person name="Varghese N."/>
            <person name="Submissions S."/>
        </authorList>
    </citation>
    <scope>NUCLEOTIDE SEQUENCE [LARGE SCALE GENOMIC DNA]</scope>
    <source>
        <strain evidence="3">DSM 16579</strain>
    </source>
</reference>
<feature type="region of interest" description="Disordered" evidence="1">
    <location>
        <begin position="1"/>
        <end position="33"/>
    </location>
</feature>
<dbReference type="Pfam" id="PF02810">
    <property type="entry name" value="SEC-C"/>
    <property type="match status" value="1"/>
</dbReference>
<dbReference type="InterPro" id="IPR026368">
    <property type="entry name" value="SWIM_PBPRA1643"/>
</dbReference>
<dbReference type="InterPro" id="IPR004027">
    <property type="entry name" value="SEC_C_motif"/>
</dbReference>
<gene>
    <name evidence="2" type="ORF">SAMN02745753_01321</name>
</gene>
<evidence type="ECO:0000256" key="1">
    <source>
        <dbReference type="SAM" id="MobiDB-lite"/>
    </source>
</evidence>
<sequence length="110" mass="12293">MSKFFYRGRPDIMGKHNLGNYQPKPKVKSGSEENPLILQVQSAEREHEINAILAANGLFAEIRIDSEMPEDITPLDVALNKPVPQIVEKAPQRNDPCPCGSNKKYKKCCG</sequence>
<dbReference type="AlphaFoldDB" id="A0A1M4YUJ4"/>
<dbReference type="EMBL" id="FQVF01000005">
    <property type="protein sequence ID" value="SHF09440.1"/>
    <property type="molecule type" value="Genomic_DNA"/>
</dbReference>
<protein>
    <submittedName>
        <fullName evidence="2">SWIM/SEC-C metal-binding motif-containing protein, PBPRA1643 family</fullName>
    </submittedName>
</protein>
<keyword evidence="3" id="KW-1185">Reference proteome</keyword>
<proteinExistence type="predicted"/>
<dbReference type="STRING" id="1122206.SAMN02745753_01321"/>
<accession>A0A1M4YUJ4</accession>
<name>A0A1M4YUJ4_9GAMM</name>
<dbReference type="RefSeq" id="WP_072838924.1">
    <property type="nucleotide sequence ID" value="NZ_FQVF01000005.1"/>
</dbReference>
<dbReference type="Proteomes" id="UP000184517">
    <property type="component" value="Unassembled WGS sequence"/>
</dbReference>
<organism evidence="2 3">
    <name type="scientific">Marinomonas polaris DSM 16579</name>
    <dbReference type="NCBI Taxonomy" id="1122206"/>
    <lineage>
        <taxon>Bacteria</taxon>
        <taxon>Pseudomonadati</taxon>
        <taxon>Pseudomonadota</taxon>
        <taxon>Gammaproteobacteria</taxon>
        <taxon>Oceanospirillales</taxon>
        <taxon>Oceanospirillaceae</taxon>
        <taxon>Marinomonas</taxon>
    </lineage>
</organism>
<dbReference type="NCBIfam" id="TIGR04102">
    <property type="entry name" value="SWIM_PBPRA1643"/>
    <property type="match status" value="1"/>
</dbReference>